<dbReference type="KEGG" id="acob:P0Y56_13610"/>
<keyword evidence="2" id="KW-0223">Dioxygenase</keyword>
<organism evidence="2 3">
    <name type="scientific">Candidatus Andeanibacterium colombiense</name>
    <dbReference type="NCBI Taxonomy" id="3121345"/>
    <lineage>
        <taxon>Bacteria</taxon>
        <taxon>Pseudomonadati</taxon>
        <taxon>Pseudomonadota</taxon>
        <taxon>Alphaproteobacteria</taxon>
        <taxon>Sphingomonadales</taxon>
        <taxon>Sphingomonadaceae</taxon>
        <taxon>Candidatus Andeanibacterium</taxon>
    </lineage>
</organism>
<evidence type="ECO:0000259" key="1">
    <source>
        <dbReference type="PROSITE" id="PS51471"/>
    </source>
</evidence>
<dbReference type="InterPro" id="IPR037151">
    <property type="entry name" value="AlkB-like_sf"/>
</dbReference>
<dbReference type="AlphaFoldDB" id="A0AAJ5X412"/>
<dbReference type="PROSITE" id="PS51471">
    <property type="entry name" value="FE2OG_OXY"/>
    <property type="match status" value="1"/>
</dbReference>
<feature type="domain" description="Fe2OG dioxygenase" evidence="1">
    <location>
        <begin position="93"/>
        <end position="187"/>
    </location>
</feature>
<dbReference type="Gene3D" id="2.60.120.590">
    <property type="entry name" value="Alpha-ketoglutarate-dependent dioxygenase AlkB-like"/>
    <property type="match status" value="1"/>
</dbReference>
<evidence type="ECO:0000313" key="2">
    <source>
        <dbReference type="EMBL" id="WEK46048.1"/>
    </source>
</evidence>
<dbReference type="PANTHER" id="PTHR12463">
    <property type="entry name" value="OXYGENASE-RELATED"/>
    <property type="match status" value="1"/>
</dbReference>
<reference evidence="2" key="1">
    <citation type="submission" date="2023-03" db="EMBL/GenBank/DDBJ databases">
        <title>Andean soil-derived lignocellulolytic bacterial consortium as a source of novel taxa and putative plastic-active enzymes.</title>
        <authorList>
            <person name="Diaz-Garcia L."/>
            <person name="Chuvochina M."/>
            <person name="Feuerriegel G."/>
            <person name="Bunk B."/>
            <person name="Sproer C."/>
            <person name="Streit W.R."/>
            <person name="Rodriguez L.M."/>
            <person name="Overmann J."/>
            <person name="Jimenez D.J."/>
        </authorList>
    </citation>
    <scope>NUCLEOTIDE SEQUENCE</scope>
    <source>
        <strain evidence="2">MAG 26</strain>
    </source>
</reference>
<dbReference type="InterPro" id="IPR032857">
    <property type="entry name" value="ALKBH4"/>
</dbReference>
<evidence type="ECO:0000313" key="3">
    <source>
        <dbReference type="Proteomes" id="UP001218362"/>
    </source>
</evidence>
<protein>
    <submittedName>
        <fullName evidence="2">Alpha-ketoglutarate-dependent dioxygenase AlkB</fullName>
    </submittedName>
</protein>
<dbReference type="InterPro" id="IPR027450">
    <property type="entry name" value="AlkB-like"/>
</dbReference>
<name>A0AAJ5X412_9SPHN</name>
<dbReference type="EMBL" id="CP119316">
    <property type="protein sequence ID" value="WEK46048.1"/>
    <property type="molecule type" value="Genomic_DNA"/>
</dbReference>
<dbReference type="GO" id="GO:0032451">
    <property type="term" value="F:demethylase activity"/>
    <property type="evidence" value="ECO:0007669"/>
    <property type="project" value="TreeGrafter"/>
</dbReference>
<dbReference type="GO" id="GO:0070988">
    <property type="term" value="P:demethylation"/>
    <property type="evidence" value="ECO:0007669"/>
    <property type="project" value="InterPro"/>
</dbReference>
<dbReference type="GO" id="GO:0051213">
    <property type="term" value="F:dioxygenase activity"/>
    <property type="evidence" value="ECO:0007669"/>
    <property type="project" value="UniProtKB-KW"/>
</dbReference>
<dbReference type="Proteomes" id="UP001218362">
    <property type="component" value="Chromosome"/>
</dbReference>
<accession>A0AAJ5X412</accession>
<sequence length="187" mass="20973">MEIQRELFAPAPAVAGLVLVEAAVSPAEEREIAARIDAAPLAPFQFGQWQGKRLTVNYGSSYDYQRGRVADAPPLPEWLAELRGRLAPLVGVDPHAARQALLIRYDPGAGIGWHRDRPQYDQVIGLSLSASAKLRLRRRIEGGFERRTVELPPRSLYLLSGEVRQEWEHSIAPMEVARRSVTFRTLR</sequence>
<gene>
    <name evidence="2" type="ORF">P0Y56_13610</name>
</gene>
<dbReference type="InterPro" id="IPR005123">
    <property type="entry name" value="Oxoglu/Fe-dep_dioxygenase_dom"/>
</dbReference>
<dbReference type="SUPFAM" id="SSF51197">
    <property type="entry name" value="Clavaminate synthase-like"/>
    <property type="match status" value="1"/>
</dbReference>
<proteinExistence type="predicted"/>
<dbReference type="PANTHER" id="PTHR12463:SF1">
    <property type="entry name" value="2-OXOGLUTARATE AND FE-DEPENDENT OXYGENASE FAMILY PROTEIN"/>
    <property type="match status" value="1"/>
</dbReference>
<dbReference type="Pfam" id="PF13532">
    <property type="entry name" value="2OG-FeII_Oxy_2"/>
    <property type="match status" value="1"/>
</dbReference>
<keyword evidence="2" id="KW-0560">Oxidoreductase</keyword>